<gene>
    <name evidence="4" type="ORF">H0266_07410</name>
</gene>
<dbReference type="SUPFAM" id="SSF55811">
    <property type="entry name" value="Nudix"/>
    <property type="match status" value="1"/>
</dbReference>
<dbReference type="InterPro" id="IPR015797">
    <property type="entry name" value="NUDIX_hydrolase-like_dom_sf"/>
</dbReference>
<evidence type="ECO:0000313" key="5">
    <source>
        <dbReference type="Proteomes" id="UP000571017"/>
    </source>
</evidence>
<dbReference type="EMBL" id="JACEFG010000002">
    <property type="protein sequence ID" value="MBA2174717.1"/>
    <property type="molecule type" value="Genomic_DNA"/>
</dbReference>
<dbReference type="Pfam" id="PF00293">
    <property type="entry name" value="NUDIX"/>
    <property type="match status" value="1"/>
</dbReference>
<dbReference type="GO" id="GO:0016787">
    <property type="term" value="F:hydrolase activity"/>
    <property type="evidence" value="ECO:0007669"/>
    <property type="project" value="UniProtKB-KW"/>
</dbReference>
<comment type="caution">
    <text evidence="4">The sequence shown here is derived from an EMBL/GenBank/DDBJ whole genome shotgun (WGS) entry which is preliminary data.</text>
</comment>
<dbReference type="InterPro" id="IPR000086">
    <property type="entry name" value="NUDIX_hydrolase_dom"/>
</dbReference>
<keyword evidence="5" id="KW-1185">Reference proteome</keyword>
<dbReference type="CDD" id="cd04677">
    <property type="entry name" value="NUDIX_Hydrolase"/>
    <property type="match status" value="1"/>
</dbReference>
<evidence type="ECO:0000259" key="3">
    <source>
        <dbReference type="PROSITE" id="PS51462"/>
    </source>
</evidence>
<name>A0A838CRL4_9BACI</name>
<dbReference type="PROSITE" id="PS51462">
    <property type="entry name" value="NUDIX"/>
    <property type="match status" value="1"/>
</dbReference>
<sequence>MGYIEELRSLVGHRPVILVGTVVIVVNDEGNILLQQRTYPEGVWGLPGGLMELGESTEEVGIREVYEETGLTVKQLKLINIYSGEDQFSTAANGDQFYSVTAAYFTTDYDGALQVNRDEAIECQFIDVRDLPEKMIGSHRMMIGEFIDKFGSIIQARQS</sequence>
<reference evidence="4 5" key="1">
    <citation type="journal article" date="2004" name="Extremophiles">
        <title>Halobacillus locisalis sp. nov., a halophilic bacterium isolated from a marine solar saltern of the Yellow Sea in Korea.</title>
        <authorList>
            <person name="Yoon J.H."/>
            <person name="Kang K.H."/>
            <person name="Oh T.K."/>
            <person name="Park Y.H."/>
        </authorList>
    </citation>
    <scope>NUCLEOTIDE SEQUENCE [LARGE SCALE GENOMIC DNA]</scope>
    <source>
        <strain evidence="4 5">KCTC 3788</strain>
    </source>
</reference>
<evidence type="ECO:0000256" key="1">
    <source>
        <dbReference type="ARBA" id="ARBA00001946"/>
    </source>
</evidence>
<dbReference type="Proteomes" id="UP000571017">
    <property type="component" value="Unassembled WGS sequence"/>
</dbReference>
<dbReference type="InterPro" id="IPR020476">
    <property type="entry name" value="Nudix_hydrolase"/>
</dbReference>
<proteinExistence type="predicted"/>
<dbReference type="RefSeq" id="WP_181471781.1">
    <property type="nucleotide sequence ID" value="NZ_JACEFG010000002.1"/>
</dbReference>
<evidence type="ECO:0000256" key="2">
    <source>
        <dbReference type="ARBA" id="ARBA00022801"/>
    </source>
</evidence>
<dbReference type="PANTHER" id="PTHR43046">
    <property type="entry name" value="GDP-MANNOSE MANNOSYL HYDROLASE"/>
    <property type="match status" value="1"/>
</dbReference>
<protein>
    <submittedName>
        <fullName evidence="4">NUDIX hydrolase</fullName>
    </submittedName>
</protein>
<comment type="cofactor">
    <cofactor evidence="1">
        <name>Mg(2+)</name>
        <dbReference type="ChEBI" id="CHEBI:18420"/>
    </cofactor>
</comment>
<feature type="domain" description="Nudix hydrolase" evidence="3">
    <location>
        <begin position="15"/>
        <end position="149"/>
    </location>
</feature>
<dbReference type="AlphaFoldDB" id="A0A838CRL4"/>
<dbReference type="PANTHER" id="PTHR43046:SF2">
    <property type="entry name" value="8-OXO-DGTP DIPHOSPHATASE-RELATED"/>
    <property type="match status" value="1"/>
</dbReference>
<evidence type="ECO:0000313" key="4">
    <source>
        <dbReference type="EMBL" id="MBA2174717.1"/>
    </source>
</evidence>
<accession>A0A838CRL4</accession>
<dbReference type="Gene3D" id="3.90.79.10">
    <property type="entry name" value="Nucleoside Triphosphate Pyrophosphohydrolase"/>
    <property type="match status" value="1"/>
</dbReference>
<dbReference type="PRINTS" id="PR00502">
    <property type="entry name" value="NUDIXFAMILY"/>
</dbReference>
<keyword evidence="2 4" id="KW-0378">Hydrolase</keyword>
<organism evidence="4 5">
    <name type="scientific">Halobacillus locisalis</name>
    <dbReference type="NCBI Taxonomy" id="220753"/>
    <lineage>
        <taxon>Bacteria</taxon>
        <taxon>Bacillati</taxon>
        <taxon>Bacillota</taxon>
        <taxon>Bacilli</taxon>
        <taxon>Bacillales</taxon>
        <taxon>Bacillaceae</taxon>
        <taxon>Halobacillus</taxon>
    </lineage>
</organism>